<name>A0A444Z164_ARAHY</name>
<evidence type="ECO:0000313" key="3">
    <source>
        <dbReference type="Proteomes" id="UP000289738"/>
    </source>
</evidence>
<organism evidence="2 3">
    <name type="scientific">Arachis hypogaea</name>
    <name type="common">Peanut</name>
    <dbReference type="NCBI Taxonomy" id="3818"/>
    <lineage>
        <taxon>Eukaryota</taxon>
        <taxon>Viridiplantae</taxon>
        <taxon>Streptophyta</taxon>
        <taxon>Embryophyta</taxon>
        <taxon>Tracheophyta</taxon>
        <taxon>Spermatophyta</taxon>
        <taxon>Magnoliopsida</taxon>
        <taxon>eudicotyledons</taxon>
        <taxon>Gunneridae</taxon>
        <taxon>Pentapetalae</taxon>
        <taxon>rosids</taxon>
        <taxon>fabids</taxon>
        <taxon>Fabales</taxon>
        <taxon>Fabaceae</taxon>
        <taxon>Papilionoideae</taxon>
        <taxon>50 kb inversion clade</taxon>
        <taxon>dalbergioids sensu lato</taxon>
        <taxon>Dalbergieae</taxon>
        <taxon>Pterocarpus clade</taxon>
        <taxon>Arachis</taxon>
    </lineage>
</organism>
<evidence type="ECO:0000256" key="1">
    <source>
        <dbReference type="SAM" id="Phobius"/>
    </source>
</evidence>
<reference evidence="2 3" key="1">
    <citation type="submission" date="2019-01" db="EMBL/GenBank/DDBJ databases">
        <title>Sequencing of cultivated peanut Arachis hypogaea provides insights into genome evolution and oil improvement.</title>
        <authorList>
            <person name="Chen X."/>
        </authorList>
    </citation>
    <scope>NUCLEOTIDE SEQUENCE [LARGE SCALE GENOMIC DNA]</scope>
    <source>
        <strain evidence="3">cv. Fuhuasheng</strain>
        <tissue evidence="2">Leaves</tissue>
    </source>
</reference>
<keyword evidence="3" id="KW-1185">Reference proteome</keyword>
<proteinExistence type="predicted"/>
<dbReference type="AlphaFoldDB" id="A0A444Z164"/>
<gene>
    <name evidence="2" type="ORF">Ahy_B05g075401</name>
</gene>
<protein>
    <submittedName>
        <fullName evidence="2">Uncharacterized protein</fullName>
    </submittedName>
</protein>
<feature type="transmembrane region" description="Helical" evidence="1">
    <location>
        <begin position="99"/>
        <end position="122"/>
    </location>
</feature>
<dbReference type="EMBL" id="SDMP01000015">
    <property type="protein sequence ID" value="RYR07906.1"/>
    <property type="molecule type" value="Genomic_DNA"/>
</dbReference>
<dbReference type="Proteomes" id="UP000289738">
    <property type="component" value="Chromosome B05"/>
</dbReference>
<keyword evidence="1" id="KW-0812">Transmembrane</keyword>
<keyword evidence="1" id="KW-1133">Transmembrane helix</keyword>
<accession>A0A444Z164</accession>
<comment type="caution">
    <text evidence="2">The sequence shown here is derived from an EMBL/GenBank/DDBJ whole genome shotgun (WGS) entry which is preliminary data.</text>
</comment>
<sequence>MLLENGRFVFSSNGLEKWKSAPLRSAFREAQLLSGAREFYAPFKLSYVAGTVLTANSSFITNSCNSSLDFTNSLYYDEWSLAEWMVPEVLRNEPSNENVVLWLPCLVVLLIGALYFATALGWNESDASCGCCQFPALLPTCLVIPDDMEPAITDIIKQCWQT</sequence>
<dbReference type="STRING" id="3818.A0A444Z164"/>
<keyword evidence="1" id="KW-0472">Membrane</keyword>
<evidence type="ECO:0000313" key="2">
    <source>
        <dbReference type="EMBL" id="RYR07906.1"/>
    </source>
</evidence>